<dbReference type="RefSeq" id="XP_018712096.1">
    <property type="nucleotide sequence ID" value="XM_018857350.1"/>
</dbReference>
<accession>A0A1A0HC49</accession>
<comment type="caution">
    <text evidence="1">The sequence shown here is derived from an EMBL/GenBank/DDBJ whole genome shotgun (WGS) entry which is preliminary data.</text>
</comment>
<protein>
    <submittedName>
        <fullName evidence="1">Uncharacterized protein</fullName>
    </submittedName>
</protein>
<dbReference type="GeneID" id="30030326"/>
<evidence type="ECO:0000313" key="2">
    <source>
        <dbReference type="Proteomes" id="UP000092555"/>
    </source>
</evidence>
<keyword evidence="2" id="KW-1185">Reference proteome</keyword>
<dbReference type="AlphaFoldDB" id="A0A1A0HC49"/>
<dbReference type="Proteomes" id="UP000092555">
    <property type="component" value="Unassembled WGS sequence"/>
</dbReference>
<dbReference type="EMBL" id="LXTC01000003">
    <property type="protein sequence ID" value="OBA21586.1"/>
    <property type="molecule type" value="Genomic_DNA"/>
</dbReference>
<evidence type="ECO:0000313" key="1">
    <source>
        <dbReference type="EMBL" id="OBA21586.1"/>
    </source>
</evidence>
<proteinExistence type="predicted"/>
<name>A0A1A0HC49_9ASCO</name>
<sequence>MFRATSRTCRASFKRFFAAGAQHDAPAATQTEIDVTKVFSMAVLAGVSLYFYRSSDSPVVETAYYKQMENRDQMRSDAYLKRYKTSFIKTFIRDKGGLGQNHLRAAAHTPIPQTFIHLHSPYGQQFGAGIKTDKLGPRRERIKYFAPLQN</sequence>
<organism evidence="1 2">
    <name type="scientific">Metschnikowia bicuspidata var. bicuspidata NRRL YB-4993</name>
    <dbReference type="NCBI Taxonomy" id="869754"/>
    <lineage>
        <taxon>Eukaryota</taxon>
        <taxon>Fungi</taxon>
        <taxon>Dikarya</taxon>
        <taxon>Ascomycota</taxon>
        <taxon>Saccharomycotina</taxon>
        <taxon>Pichiomycetes</taxon>
        <taxon>Metschnikowiaceae</taxon>
        <taxon>Metschnikowia</taxon>
    </lineage>
</organism>
<dbReference type="OrthoDB" id="4003242at2759"/>
<gene>
    <name evidence="1" type="ORF">METBIDRAFT_41078</name>
</gene>
<reference evidence="1 2" key="1">
    <citation type="submission" date="2016-05" db="EMBL/GenBank/DDBJ databases">
        <title>Comparative genomics of biotechnologically important yeasts.</title>
        <authorList>
            <consortium name="DOE Joint Genome Institute"/>
            <person name="Riley R."/>
            <person name="Haridas S."/>
            <person name="Wolfe K.H."/>
            <person name="Lopes M.R."/>
            <person name="Hittinger C.T."/>
            <person name="Goker M."/>
            <person name="Salamov A."/>
            <person name="Wisecaver J."/>
            <person name="Long T.M."/>
            <person name="Aerts A.L."/>
            <person name="Barry K."/>
            <person name="Choi C."/>
            <person name="Clum A."/>
            <person name="Coughlan A.Y."/>
            <person name="Deshpande S."/>
            <person name="Douglass A.P."/>
            <person name="Hanson S.J."/>
            <person name="Klenk H.-P."/>
            <person name="LaButti K."/>
            <person name="Lapidus A."/>
            <person name="Lindquist E."/>
            <person name="Lipzen A."/>
            <person name="Meier-kolthoff J.P."/>
            <person name="Ohm R.A."/>
            <person name="Otillar R.P."/>
            <person name="Pangilinan J."/>
            <person name="Peng Y."/>
            <person name="Rokas A."/>
            <person name="Rosa C.A."/>
            <person name="Scheuner C."/>
            <person name="Sibirny A.A."/>
            <person name="Slot J.C."/>
            <person name="Stielow J.B."/>
            <person name="Sun H."/>
            <person name="Kurtzman C.P."/>
            <person name="Blackwell M."/>
            <person name="Grigoriev I.V."/>
            <person name="Jeffries T.W."/>
        </authorList>
    </citation>
    <scope>NUCLEOTIDE SEQUENCE [LARGE SCALE GENOMIC DNA]</scope>
    <source>
        <strain evidence="1 2">NRRL YB-4993</strain>
    </source>
</reference>